<organism evidence="10 11">
    <name type="scientific">Marinospirillum celere</name>
    <dbReference type="NCBI Taxonomy" id="1122252"/>
    <lineage>
        <taxon>Bacteria</taxon>
        <taxon>Pseudomonadati</taxon>
        <taxon>Pseudomonadota</taxon>
        <taxon>Gammaproteobacteria</taxon>
        <taxon>Oceanospirillales</taxon>
        <taxon>Oceanospirillaceae</taxon>
        <taxon>Marinospirillum</taxon>
    </lineage>
</organism>
<evidence type="ECO:0000256" key="3">
    <source>
        <dbReference type="ARBA" id="ARBA00022617"/>
    </source>
</evidence>
<dbReference type="GO" id="GO:0005886">
    <property type="term" value="C:plasma membrane"/>
    <property type="evidence" value="ECO:0007669"/>
    <property type="project" value="TreeGrafter"/>
</dbReference>
<reference evidence="10 11" key="1">
    <citation type="submission" date="2016-10" db="EMBL/GenBank/DDBJ databases">
        <authorList>
            <person name="de Groot N.N."/>
        </authorList>
    </citation>
    <scope>NUCLEOTIDE SEQUENCE [LARGE SCALE GENOMIC DNA]</scope>
    <source>
        <strain evidence="10 11">DSM 18438</strain>
    </source>
</reference>
<keyword evidence="3" id="KW-0349">Heme</keyword>
<feature type="transmembrane region" description="Helical" evidence="8">
    <location>
        <begin position="7"/>
        <end position="24"/>
    </location>
</feature>
<dbReference type="AlphaFoldDB" id="A0A1I1HL39"/>
<dbReference type="RefSeq" id="WP_091962672.1">
    <property type="nucleotide sequence ID" value="NZ_FOLH01000003.1"/>
</dbReference>
<proteinExistence type="predicted"/>
<dbReference type="STRING" id="1122252.SAMN05660443_1951"/>
<keyword evidence="3" id="KW-0479">Metal-binding</keyword>
<accession>A0A1I1HL39</accession>
<name>A0A1I1HL39_9GAMM</name>
<evidence type="ECO:0000256" key="8">
    <source>
        <dbReference type="SAM" id="Phobius"/>
    </source>
</evidence>
<dbReference type="OrthoDB" id="9788328at2"/>
<sequence length="198" mass="22935">MPWFRWLVFGASISPALWLAWLGFQDELGVFPEETLMHWTGRIGLTLLLITIAWGFAWRFTCWVGFIATRRQLGLWAFWWLTAHLLIWLGWDQGWQWAWAWQEISELLHLQLGLAAWLILALLALTSPTSIRRAMPELAWKSLHRFIYLASALGIWHLWIATRIDYRMVTAFAAILAGLLLLRLIFLKPPGAPSKSKG</sequence>
<comment type="subcellular location">
    <subcellularLocation>
        <location evidence="1">Membrane</location>
        <topology evidence="1">Multi-pass membrane protein</topology>
    </subcellularLocation>
</comment>
<feature type="transmembrane region" description="Helical" evidence="8">
    <location>
        <begin position="146"/>
        <end position="162"/>
    </location>
</feature>
<evidence type="ECO:0000256" key="1">
    <source>
        <dbReference type="ARBA" id="ARBA00004141"/>
    </source>
</evidence>
<evidence type="ECO:0000313" key="10">
    <source>
        <dbReference type="EMBL" id="SFC22163.1"/>
    </source>
</evidence>
<evidence type="ECO:0000256" key="6">
    <source>
        <dbReference type="ARBA" id="ARBA00023004"/>
    </source>
</evidence>
<evidence type="ECO:0000259" key="9">
    <source>
        <dbReference type="Pfam" id="PF01794"/>
    </source>
</evidence>
<feature type="transmembrane region" description="Helical" evidence="8">
    <location>
        <begin position="73"/>
        <end position="91"/>
    </location>
</feature>
<dbReference type="InterPro" id="IPR022837">
    <property type="entry name" value="MsrQ-like"/>
</dbReference>
<dbReference type="PANTHER" id="PTHR36964:SF1">
    <property type="entry name" value="PROTEIN-METHIONINE-SULFOXIDE REDUCTASE HEME-BINDING SUBUNIT MSRQ"/>
    <property type="match status" value="1"/>
</dbReference>
<evidence type="ECO:0000256" key="2">
    <source>
        <dbReference type="ARBA" id="ARBA00022448"/>
    </source>
</evidence>
<keyword evidence="5 8" id="KW-1133">Transmembrane helix</keyword>
<feature type="transmembrane region" description="Helical" evidence="8">
    <location>
        <begin position="107"/>
        <end position="125"/>
    </location>
</feature>
<keyword evidence="4 8" id="KW-0812">Transmembrane</keyword>
<evidence type="ECO:0000313" key="11">
    <source>
        <dbReference type="Proteomes" id="UP000199058"/>
    </source>
</evidence>
<dbReference type="EMBL" id="FOLH01000003">
    <property type="protein sequence ID" value="SFC22163.1"/>
    <property type="molecule type" value="Genomic_DNA"/>
</dbReference>
<keyword evidence="7 8" id="KW-0472">Membrane</keyword>
<feature type="transmembrane region" description="Helical" evidence="8">
    <location>
        <begin position="44"/>
        <end position="66"/>
    </location>
</feature>
<feature type="domain" description="Ferric oxidoreductase" evidence="9">
    <location>
        <begin position="40"/>
        <end position="154"/>
    </location>
</feature>
<evidence type="ECO:0000256" key="7">
    <source>
        <dbReference type="ARBA" id="ARBA00023136"/>
    </source>
</evidence>
<protein>
    <submittedName>
        <fullName evidence="10">Sulfoxide reductase heme-binding subunit YedZ</fullName>
    </submittedName>
</protein>
<feature type="transmembrane region" description="Helical" evidence="8">
    <location>
        <begin position="168"/>
        <end position="187"/>
    </location>
</feature>
<dbReference type="GO" id="GO:0016679">
    <property type="term" value="F:oxidoreductase activity, acting on diphenols and related substances as donors"/>
    <property type="evidence" value="ECO:0007669"/>
    <property type="project" value="TreeGrafter"/>
</dbReference>
<evidence type="ECO:0000256" key="5">
    <source>
        <dbReference type="ARBA" id="ARBA00022989"/>
    </source>
</evidence>
<dbReference type="PANTHER" id="PTHR36964">
    <property type="entry name" value="PROTEIN-METHIONINE-SULFOXIDE REDUCTASE HEME-BINDING SUBUNIT MSRQ"/>
    <property type="match status" value="1"/>
</dbReference>
<dbReference type="Pfam" id="PF01794">
    <property type="entry name" value="Ferric_reduct"/>
    <property type="match status" value="1"/>
</dbReference>
<keyword evidence="6" id="KW-0408">Iron</keyword>
<dbReference type="InterPro" id="IPR013130">
    <property type="entry name" value="Fe3_Rdtase_TM_dom"/>
</dbReference>
<dbReference type="Proteomes" id="UP000199058">
    <property type="component" value="Unassembled WGS sequence"/>
</dbReference>
<evidence type="ECO:0000256" key="4">
    <source>
        <dbReference type="ARBA" id="ARBA00022692"/>
    </source>
</evidence>
<gene>
    <name evidence="10" type="ORF">SAMN05660443_1951</name>
</gene>
<dbReference type="GO" id="GO:0010181">
    <property type="term" value="F:FMN binding"/>
    <property type="evidence" value="ECO:0007669"/>
    <property type="project" value="TreeGrafter"/>
</dbReference>
<keyword evidence="2" id="KW-0813">Transport</keyword>
<keyword evidence="11" id="KW-1185">Reference proteome</keyword>
<dbReference type="GO" id="GO:0020037">
    <property type="term" value="F:heme binding"/>
    <property type="evidence" value="ECO:0007669"/>
    <property type="project" value="TreeGrafter"/>
</dbReference>